<dbReference type="OrthoDB" id="9806464at2"/>
<evidence type="ECO:0000313" key="3">
    <source>
        <dbReference type="Proteomes" id="UP000321721"/>
    </source>
</evidence>
<keyword evidence="3" id="KW-1185">Reference proteome</keyword>
<dbReference type="NCBIfam" id="TIGR04131">
    <property type="entry name" value="Bac_Flav_CTERM"/>
    <property type="match status" value="1"/>
</dbReference>
<dbReference type="EMBL" id="VOOS01000001">
    <property type="protein sequence ID" value="TXB67184.1"/>
    <property type="molecule type" value="Genomic_DNA"/>
</dbReference>
<dbReference type="InterPro" id="IPR059177">
    <property type="entry name" value="GH29D-like_dom"/>
</dbReference>
<comment type="caution">
    <text evidence="2">The sequence shown here is derived from an EMBL/GenBank/DDBJ whole genome shotgun (WGS) entry which is preliminary data.</text>
</comment>
<dbReference type="Pfam" id="PF08757">
    <property type="entry name" value="CotH"/>
    <property type="match status" value="1"/>
</dbReference>
<dbReference type="Pfam" id="PF18998">
    <property type="entry name" value="Flg_new_2"/>
    <property type="match status" value="3"/>
</dbReference>
<dbReference type="Pfam" id="PF13585">
    <property type="entry name" value="CHU_C"/>
    <property type="match status" value="1"/>
</dbReference>
<dbReference type="SUPFAM" id="SSF74853">
    <property type="entry name" value="Lamin A/C globular tail domain"/>
    <property type="match status" value="1"/>
</dbReference>
<dbReference type="Pfam" id="PF00932">
    <property type="entry name" value="LTD"/>
    <property type="match status" value="1"/>
</dbReference>
<gene>
    <name evidence="2" type="ORF">FRY74_03085</name>
</gene>
<dbReference type="RefSeq" id="WP_147098493.1">
    <property type="nucleotide sequence ID" value="NZ_VOOS01000001.1"/>
</dbReference>
<dbReference type="InterPro" id="IPR001322">
    <property type="entry name" value="Lamin_tail_dom"/>
</dbReference>
<dbReference type="AlphaFoldDB" id="A0A5C6RYM0"/>
<accession>A0A5C6RYM0</accession>
<dbReference type="PROSITE" id="PS51841">
    <property type="entry name" value="LTD"/>
    <property type="match status" value="1"/>
</dbReference>
<evidence type="ECO:0000313" key="2">
    <source>
        <dbReference type="EMBL" id="TXB67184.1"/>
    </source>
</evidence>
<dbReference type="InterPro" id="IPR014867">
    <property type="entry name" value="Spore_coat_CotH_CotH2/3/7"/>
</dbReference>
<dbReference type="InterPro" id="IPR044060">
    <property type="entry name" value="Bacterial_rp_domain"/>
</dbReference>
<name>A0A5C6RYM0_9FLAO</name>
<dbReference type="Proteomes" id="UP000321721">
    <property type="component" value="Unassembled WGS sequence"/>
</dbReference>
<dbReference type="InterPro" id="IPR026341">
    <property type="entry name" value="T9SS_type_B"/>
</dbReference>
<dbReference type="InterPro" id="IPR036415">
    <property type="entry name" value="Lamin_tail_dom_sf"/>
</dbReference>
<proteinExistence type="predicted"/>
<dbReference type="Pfam" id="PF13290">
    <property type="entry name" value="CHB_HEX_C_1"/>
    <property type="match status" value="1"/>
</dbReference>
<protein>
    <submittedName>
        <fullName evidence="2">T9SS type B sorting domain-containing protein</fullName>
    </submittedName>
</protein>
<feature type="domain" description="LTD" evidence="1">
    <location>
        <begin position="16"/>
        <end position="137"/>
    </location>
</feature>
<dbReference type="Gene3D" id="2.60.40.1260">
    <property type="entry name" value="Lamin Tail domain"/>
    <property type="match status" value="1"/>
</dbReference>
<organism evidence="2 3">
    <name type="scientific">Vicingus serpentipes</name>
    <dbReference type="NCBI Taxonomy" id="1926625"/>
    <lineage>
        <taxon>Bacteria</taxon>
        <taxon>Pseudomonadati</taxon>
        <taxon>Bacteroidota</taxon>
        <taxon>Flavobacteriia</taxon>
        <taxon>Flavobacteriales</taxon>
        <taxon>Vicingaceae</taxon>
        <taxon>Vicingus</taxon>
    </lineage>
</organism>
<evidence type="ECO:0000259" key="1">
    <source>
        <dbReference type="PROSITE" id="PS51841"/>
    </source>
</evidence>
<sequence length="1098" mass="122729">MRIISILLLLIVLHFNHIAFSQVVINEYSCANSTSGGDPDFFGEFEDWVEIYNPTGTALDLNGFYLSDKASNPTKFQIPGSIGIPAGGYLMVYASGRGVIAGGVEVHTSFKLTQTKHEKIILADPSGTIIDSLTIKNHQLLHSRGRTSDGSTEWGVFTNSTPGTANTGVFQEYASTPILSVFPGFYPSAQSVSITTPDSNVDIYYTTDGSEPTTSSALYSGAINIATTTVLRAKAFSTDPSILPSFIETNTYFINSPHTVPVISISGDDLLTLLNGTQIEPFGALEFFDRTGVMQTEVTGEFNKHGNDSWAYDQRGLDFISRDQHGYNNALHHQLFHHKSRDEFQRIILKPGASDNYPFENGGAHIRDPYVQTLSQLGKLKLDERSYDACILYVNGQYWGVYETREKVDDNDFTDYYYKQDEKYKSSPEYIQFLKTWGGTWEKFGAPNAQNDWNDLLNFITTNNMAIPANFDYVDSLYNWKSLVDYFCLNSYIVNKDWLNWNTAWWRGIDPTGDKKKWRYTLWDMDAVFGHYVNYTGIPDTSPNAGPCDAENLPDPGGEGHTVIMQELLNNPIFEQYYISRYIDLGNTVFSCDNMIPLLDSLVGMIAPEMPGQIARWGGSMAEWQQNVQDMRDFIITRCVTVDDGLVDCYNLSGPYPVKFNVNPAGAGEIEINSTTPTNYVFEGDYFGGIDILLNANSNTGYTFSHWEIFNHTLDSALTNDKNSLQITQSDSIIAHFIVEDSTYIAFDVFPVGSGDIDIDGFMPAGYVYSDYYPTLSTIDLTAIPQPGYVFDYWESLSTSFTPDSLNPTVQITADLADSIVAHFIILETFDIVYNVNPILGGDISVNTVIPPTYPDYQNYTTNDLVTLVAIPQMGYIFDHWESSVLGFNPDEFTANATITVTSDDSIVAHFLYIDTFDITFNVSPIGAGNVEANAFIPPLYPYTERYITNTAINLFEYELLPETYSFDHWESRNHNILPSSSSALANFNVLSDDTIIAVYIEIPIPPKQGAQFPGAFSPNGDGNNDILYVYGGQIETISVSIYNRWGELVWETDDETEGWDGTYEGKEASAGVYVYKMKVSYWEGDFETKSGNITLIR</sequence>
<reference evidence="2 3" key="1">
    <citation type="submission" date="2019-08" db="EMBL/GenBank/DDBJ databases">
        <title>Genome of Vicingus serpentipes NCIMB 15042.</title>
        <authorList>
            <person name="Bowman J.P."/>
        </authorList>
    </citation>
    <scope>NUCLEOTIDE SEQUENCE [LARGE SCALE GENOMIC DNA]</scope>
    <source>
        <strain evidence="2 3">NCIMB 15042</strain>
    </source>
</reference>